<dbReference type="AlphaFoldDB" id="A0A081FZ03"/>
<gene>
    <name evidence="1" type="ORF">ADIMK_2060</name>
</gene>
<name>A0A081FZ03_9GAMM</name>
<comment type="caution">
    <text evidence="1">The sequence shown here is derived from an EMBL/GenBank/DDBJ whole genome shotgun (WGS) entry which is preliminary data.</text>
</comment>
<sequence>MLTSIMKRLAGSVRHSLYLPVLDLAPLRCQSSEVADSFSWKAVTLHRSD</sequence>
<protein>
    <submittedName>
        <fullName evidence="1">Uncharacterized protein</fullName>
    </submittedName>
</protein>
<dbReference type="Proteomes" id="UP000028252">
    <property type="component" value="Unassembled WGS sequence"/>
</dbReference>
<reference evidence="1 2" key="1">
    <citation type="submission" date="2014-04" db="EMBL/GenBank/DDBJ databases">
        <title>Marinobacterium kochiensis sp. nov., isolated from sediment sample collected from Kochi backwaters in Kerala, India.</title>
        <authorList>
            <person name="Singh A."/>
            <person name="Pinnaka A.K."/>
        </authorList>
    </citation>
    <scope>NUCLEOTIDE SEQUENCE [LARGE SCALE GENOMIC DNA]</scope>
    <source>
        <strain evidence="1 2">AK27</strain>
    </source>
</reference>
<proteinExistence type="predicted"/>
<accession>A0A081FZ03</accession>
<dbReference type="EMBL" id="JMQN01000029">
    <property type="protein sequence ID" value="KEA63758.1"/>
    <property type="molecule type" value="Genomic_DNA"/>
</dbReference>
<evidence type="ECO:0000313" key="2">
    <source>
        <dbReference type="Proteomes" id="UP000028252"/>
    </source>
</evidence>
<keyword evidence="2" id="KW-1185">Reference proteome</keyword>
<organism evidence="1 2">
    <name type="scientific">Marinobacterium lacunae</name>
    <dbReference type="NCBI Taxonomy" id="1232683"/>
    <lineage>
        <taxon>Bacteria</taxon>
        <taxon>Pseudomonadati</taxon>
        <taxon>Pseudomonadota</taxon>
        <taxon>Gammaproteobacteria</taxon>
        <taxon>Oceanospirillales</taxon>
        <taxon>Oceanospirillaceae</taxon>
        <taxon>Marinobacterium</taxon>
    </lineage>
</organism>
<evidence type="ECO:0000313" key="1">
    <source>
        <dbReference type="EMBL" id="KEA63758.1"/>
    </source>
</evidence>
<dbReference type="PATRIC" id="fig|1232683.4.peg.2019"/>